<evidence type="ECO:0000313" key="2">
    <source>
        <dbReference type="EMBL" id="KKD39409.1"/>
    </source>
</evidence>
<dbReference type="OrthoDB" id="489099at2"/>
<protein>
    <submittedName>
        <fullName evidence="2">Uncharacterized protein</fullName>
    </submittedName>
</protein>
<dbReference type="RefSeq" id="WP_046277127.1">
    <property type="nucleotide sequence ID" value="NZ_LATL02000170.1"/>
</dbReference>
<accession>A0A0F5YKG2</accession>
<gene>
    <name evidence="2" type="ORF">WN50_03545</name>
</gene>
<feature type="coiled-coil region" evidence="1">
    <location>
        <begin position="60"/>
        <end position="87"/>
    </location>
</feature>
<organism evidence="2 3">
    <name type="scientific">Limnoraphis robusta CS-951</name>
    <dbReference type="NCBI Taxonomy" id="1637645"/>
    <lineage>
        <taxon>Bacteria</taxon>
        <taxon>Bacillati</taxon>
        <taxon>Cyanobacteriota</taxon>
        <taxon>Cyanophyceae</taxon>
        <taxon>Oscillatoriophycideae</taxon>
        <taxon>Oscillatoriales</taxon>
        <taxon>Sirenicapillariaceae</taxon>
        <taxon>Limnoraphis</taxon>
    </lineage>
</organism>
<evidence type="ECO:0000256" key="1">
    <source>
        <dbReference type="SAM" id="Coils"/>
    </source>
</evidence>
<reference evidence="2 3" key="1">
    <citation type="submission" date="2015-06" db="EMBL/GenBank/DDBJ databases">
        <title>Draft genome assembly of filamentous brackish cyanobacterium Limnoraphis robusta strain CS-951.</title>
        <authorList>
            <person name="Willis A."/>
            <person name="Parks M."/>
            <person name="Burford M.A."/>
        </authorList>
    </citation>
    <scope>NUCLEOTIDE SEQUENCE [LARGE SCALE GENOMIC DNA]</scope>
    <source>
        <strain evidence="2 3">CS-951</strain>
    </source>
</reference>
<name>A0A0F5YKG2_9CYAN</name>
<sequence>MSNNQRLTNLENQLSEVTQRFDGQLSELRQQQEINTNSIVGLNQAVQSLLEVIRVDREIAREDRAVIREMQSEMREMQSEIRGLQLECQRIWEYLLRQQGNGNRPN</sequence>
<dbReference type="EMBL" id="LATL02000170">
    <property type="protein sequence ID" value="KKD39409.1"/>
    <property type="molecule type" value="Genomic_DNA"/>
</dbReference>
<keyword evidence="1" id="KW-0175">Coiled coil</keyword>
<proteinExistence type="predicted"/>
<dbReference type="Proteomes" id="UP000033607">
    <property type="component" value="Unassembled WGS sequence"/>
</dbReference>
<comment type="caution">
    <text evidence="2">The sequence shown here is derived from an EMBL/GenBank/DDBJ whole genome shotgun (WGS) entry which is preliminary data.</text>
</comment>
<evidence type="ECO:0000313" key="3">
    <source>
        <dbReference type="Proteomes" id="UP000033607"/>
    </source>
</evidence>
<dbReference type="AlphaFoldDB" id="A0A0F5YKG2"/>